<evidence type="ECO:0000313" key="2">
    <source>
        <dbReference type="Proteomes" id="UP000019241"/>
    </source>
</evidence>
<comment type="caution">
    <text evidence="1">The sequence shown here is derived from an EMBL/GenBank/DDBJ whole genome shotgun (WGS) entry which is preliminary data.</text>
</comment>
<dbReference type="EMBL" id="AODM01000050">
    <property type="protein sequence ID" value="EUJ51845.1"/>
    <property type="molecule type" value="Genomic_DNA"/>
</dbReference>
<name>W7DPZ9_9LIST</name>
<dbReference type="InterPro" id="IPR036188">
    <property type="entry name" value="FAD/NAD-bd_sf"/>
</dbReference>
<gene>
    <name evidence="1" type="ORF">MCOL2_14548</name>
</gene>
<reference evidence="1 2" key="1">
    <citation type="submission" date="2012-12" db="EMBL/GenBank/DDBJ databases">
        <title>Novel taxa of Listeriaceae from agricultural environments in the United States.</title>
        <authorList>
            <person name="den Bakker H.C."/>
            <person name="Allred A."/>
            <person name="Warchocki S."/>
            <person name="Wright E.M."/>
            <person name="Burrell A."/>
            <person name="Nightingale K.K."/>
            <person name="Kephart D."/>
            <person name="Wiedmann M."/>
        </authorList>
    </citation>
    <scope>NUCLEOTIDE SEQUENCE [LARGE SCALE GENOMIC DNA]</scope>
    <source>
        <strain evidence="1 2">FSL S10-1203</strain>
    </source>
</reference>
<evidence type="ECO:0000313" key="1">
    <source>
        <dbReference type="EMBL" id="EUJ51845.1"/>
    </source>
</evidence>
<organism evidence="1 2">
    <name type="scientific">Listeria fleischmannii FSL S10-1203</name>
    <dbReference type="NCBI Taxonomy" id="1265822"/>
    <lineage>
        <taxon>Bacteria</taxon>
        <taxon>Bacillati</taxon>
        <taxon>Bacillota</taxon>
        <taxon>Bacilli</taxon>
        <taxon>Bacillales</taxon>
        <taxon>Listeriaceae</taxon>
        <taxon>Listeria</taxon>
    </lineage>
</organism>
<accession>W7DPZ9</accession>
<sequence>MNLKRILIIGGGLSGLTAAYTLGKK</sequence>
<dbReference type="Gene3D" id="3.50.50.60">
    <property type="entry name" value="FAD/NAD(P)-binding domain"/>
    <property type="match status" value="1"/>
</dbReference>
<dbReference type="Proteomes" id="UP000019241">
    <property type="component" value="Unassembled WGS sequence"/>
</dbReference>
<proteinExistence type="predicted"/>
<dbReference type="AlphaFoldDB" id="W7DPZ9"/>
<dbReference type="SUPFAM" id="SSF51905">
    <property type="entry name" value="FAD/NAD(P)-binding domain"/>
    <property type="match status" value="1"/>
</dbReference>
<protein>
    <submittedName>
        <fullName evidence="1">Uncharacterized protein</fullName>
    </submittedName>
</protein>